<accession>A0A160F7Y1</accession>
<protein>
    <submittedName>
        <fullName evidence="1">SpoOM family protein</fullName>
    </submittedName>
</protein>
<dbReference type="AlphaFoldDB" id="A0A160F7Y1"/>
<dbReference type="PANTHER" id="PTHR40053">
    <property type="entry name" value="SPORULATION-CONTROL PROTEIN SPO0M"/>
    <property type="match status" value="1"/>
</dbReference>
<keyword evidence="2" id="KW-1185">Reference proteome</keyword>
<geneLocation type="plasmid" evidence="2">
    <name>pdsm15939_2</name>
</geneLocation>
<keyword evidence="1" id="KW-0614">Plasmid</keyword>
<name>A0A160F7Y1_9BACL</name>
<reference evidence="1 2" key="1">
    <citation type="journal article" date="2006" name="Syst. Appl. Microbiol.">
        <title>Anoxybacillus amylolyticus sp. nov., a thermophilic amylase producing bacterium isolated from Mount Rittmann (Antarctica).</title>
        <authorList>
            <person name="Poli A."/>
            <person name="Esposito E."/>
            <person name="Lama L."/>
            <person name="Orlando P."/>
            <person name="Nicolaus G."/>
            <person name="de Appolonia F."/>
            <person name="Gambacorta A."/>
            <person name="Nicolaus B."/>
        </authorList>
    </citation>
    <scope>NUCLEOTIDE SEQUENCE [LARGE SCALE GENOMIC DNA]</scope>
    <source>
        <strain evidence="1 2">DSM 15939</strain>
        <plasmid evidence="2">Plasmid pdsm15939_2</plasmid>
    </source>
</reference>
<dbReference type="KEGG" id="aamy:GFC30_3307"/>
<dbReference type="OrthoDB" id="2351239at2"/>
<dbReference type="PATRIC" id="fig|294699.3.peg.3397"/>
<dbReference type="Pfam" id="PF07070">
    <property type="entry name" value="Spo0M"/>
    <property type="match status" value="1"/>
</dbReference>
<evidence type="ECO:0000313" key="1">
    <source>
        <dbReference type="EMBL" id="ANB62402.1"/>
    </source>
</evidence>
<dbReference type="RefSeq" id="WP_066328134.1">
    <property type="nucleotide sequence ID" value="NZ_CP015440.1"/>
</dbReference>
<organism evidence="1 2">
    <name type="scientific">Anoxybacteroides amylolyticum</name>
    <dbReference type="NCBI Taxonomy" id="294699"/>
    <lineage>
        <taxon>Bacteria</taxon>
        <taxon>Bacillati</taxon>
        <taxon>Bacillota</taxon>
        <taxon>Bacilli</taxon>
        <taxon>Bacillales</taxon>
        <taxon>Anoxybacillaceae</taxon>
        <taxon>Anoxybacteroides</taxon>
    </lineage>
</organism>
<gene>
    <name evidence="1" type="ORF">GFC30_3307</name>
</gene>
<dbReference type="EMBL" id="CP015440">
    <property type="protein sequence ID" value="ANB62402.1"/>
    <property type="molecule type" value="Genomic_DNA"/>
</dbReference>
<dbReference type="PANTHER" id="PTHR40053:SF1">
    <property type="entry name" value="SPORULATION-CONTROL PROTEIN SPO0M"/>
    <property type="match status" value="1"/>
</dbReference>
<sequence length="326" mass="36924">MFKKFLSKLGIGSAKINLVLHQPYARVGEKIEGEFFIEGGITEQHIRKLDVELQLIVHANGQHYRQTVAVIPVASSFMLHPGERKVLPFVYTLPLHLPVTRYGVEYVFVTRLDIADGVDAVDEDSIRILPPVPLEKLFYALDKLGFREKPISGKITAHGQEFAFFPTESFRGVIQEIECFAFFEEHGIRLQLEVDVLNGILGFSERELKRDVFFSYDEVNDVEGLAQKWHMLLQEMVHQPQMYAHSSYISHQPHVPHDPGYYHTYPSRHHGHGMMGAIGGFAAGMLAGMVAEELIEDVVEDAFDAGDRVEDMVGDWFDGDDDIDIL</sequence>
<proteinExistence type="predicted"/>
<dbReference type="InterPro" id="IPR009776">
    <property type="entry name" value="Spore_0_M"/>
</dbReference>
<dbReference type="Proteomes" id="UP000076865">
    <property type="component" value="Plasmid pDSM15939_2"/>
</dbReference>
<evidence type="ECO:0000313" key="2">
    <source>
        <dbReference type="Proteomes" id="UP000076865"/>
    </source>
</evidence>